<dbReference type="AlphaFoldDB" id="A0A6G1C7L9"/>
<dbReference type="GO" id="GO:0006888">
    <property type="term" value="P:endoplasmic reticulum to Golgi vesicle-mediated transport"/>
    <property type="evidence" value="ECO:0007669"/>
    <property type="project" value="TreeGrafter"/>
</dbReference>
<dbReference type="InterPro" id="IPR016024">
    <property type="entry name" value="ARM-type_fold"/>
</dbReference>
<dbReference type="PANTHER" id="PTHR10635">
    <property type="entry name" value="COATOMER SUBUNIT BETA"/>
    <property type="match status" value="1"/>
</dbReference>
<feature type="domain" description="Clathrin/coatomer adaptor adaptin-like N-terminal" evidence="1">
    <location>
        <begin position="20"/>
        <end position="279"/>
    </location>
</feature>
<dbReference type="GO" id="GO:0006886">
    <property type="term" value="P:intracellular protein transport"/>
    <property type="evidence" value="ECO:0007669"/>
    <property type="project" value="InterPro"/>
</dbReference>
<gene>
    <name evidence="2" type="ORF">E2562_016527</name>
</gene>
<proteinExistence type="predicted"/>
<dbReference type="GO" id="GO:0006891">
    <property type="term" value="P:intra-Golgi vesicle-mediated transport"/>
    <property type="evidence" value="ECO:0007669"/>
    <property type="project" value="TreeGrafter"/>
</dbReference>
<dbReference type="InterPro" id="IPR016460">
    <property type="entry name" value="COPB1"/>
</dbReference>
<evidence type="ECO:0000259" key="1">
    <source>
        <dbReference type="Pfam" id="PF01602"/>
    </source>
</evidence>
<sequence>MEKPCTLLVHFDKGSPWMASEIKADLEGSDVAAKADAMNCAIMLLLYGETLPHLFLTVVRYVLLSEDHTIKKLLLLYLEIVDRREPKSGRVLPEMILVVGLLRKNLQHPNEYIRGVTLRFLCRLSEPELLEPLVPSVAANLDHRHPFVRRHAFSAVSAVYSLPHGGDLLLSGDAPDLVERAIAAEQDASARRNAFVTLCACARERAVAYLLANADRVAEWWPGLLQMAAVDLIRKVVCLSPSPDKGRFIKIIVSLLSAPSSAFVHESAGALVSLSSAPTDKFLA</sequence>
<keyword evidence="3" id="KW-1185">Reference proteome</keyword>
<reference evidence="2 3" key="1">
    <citation type="submission" date="2019-11" db="EMBL/GenBank/DDBJ databases">
        <title>Whole genome sequence of Oryza granulata.</title>
        <authorList>
            <person name="Li W."/>
        </authorList>
    </citation>
    <scope>NUCLEOTIDE SEQUENCE [LARGE SCALE GENOMIC DNA]</scope>
    <source>
        <strain evidence="3">cv. Menghai</strain>
        <tissue evidence="2">Leaf</tissue>
    </source>
</reference>
<dbReference type="Proteomes" id="UP000479710">
    <property type="component" value="Unassembled WGS sequence"/>
</dbReference>
<dbReference type="OrthoDB" id="10261439at2759"/>
<accession>A0A6G1C7L9</accession>
<dbReference type="Pfam" id="PF01602">
    <property type="entry name" value="Adaptin_N"/>
    <property type="match status" value="1"/>
</dbReference>
<dbReference type="PANTHER" id="PTHR10635:SF1">
    <property type="entry name" value="COATOMER SUBUNIT BETA-1"/>
    <property type="match status" value="1"/>
</dbReference>
<organism evidence="2 3">
    <name type="scientific">Oryza meyeriana var. granulata</name>
    <dbReference type="NCBI Taxonomy" id="110450"/>
    <lineage>
        <taxon>Eukaryota</taxon>
        <taxon>Viridiplantae</taxon>
        <taxon>Streptophyta</taxon>
        <taxon>Embryophyta</taxon>
        <taxon>Tracheophyta</taxon>
        <taxon>Spermatophyta</taxon>
        <taxon>Magnoliopsida</taxon>
        <taxon>Liliopsida</taxon>
        <taxon>Poales</taxon>
        <taxon>Poaceae</taxon>
        <taxon>BOP clade</taxon>
        <taxon>Oryzoideae</taxon>
        <taxon>Oryzeae</taxon>
        <taxon>Oryzinae</taxon>
        <taxon>Oryza</taxon>
        <taxon>Oryza meyeriana</taxon>
    </lineage>
</organism>
<evidence type="ECO:0000313" key="3">
    <source>
        <dbReference type="Proteomes" id="UP000479710"/>
    </source>
</evidence>
<evidence type="ECO:0000313" key="2">
    <source>
        <dbReference type="EMBL" id="KAF0895794.1"/>
    </source>
</evidence>
<dbReference type="EMBL" id="SPHZ02000010">
    <property type="protein sequence ID" value="KAF0895794.1"/>
    <property type="molecule type" value="Genomic_DNA"/>
</dbReference>
<dbReference type="InterPro" id="IPR002553">
    <property type="entry name" value="Clathrin/coatomer_adapt-like_N"/>
</dbReference>
<dbReference type="SUPFAM" id="SSF48371">
    <property type="entry name" value="ARM repeat"/>
    <property type="match status" value="1"/>
</dbReference>
<comment type="caution">
    <text evidence="2">The sequence shown here is derived from an EMBL/GenBank/DDBJ whole genome shotgun (WGS) entry which is preliminary data.</text>
</comment>
<dbReference type="InterPro" id="IPR011989">
    <property type="entry name" value="ARM-like"/>
</dbReference>
<protein>
    <recommendedName>
        <fullName evidence="1">Clathrin/coatomer adaptor adaptin-like N-terminal domain-containing protein</fullName>
    </recommendedName>
</protein>
<name>A0A6G1C7L9_9ORYZ</name>
<dbReference type="GO" id="GO:0030126">
    <property type="term" value="C:COPI vesicle coat"/>
    <property type="evidence" value="ECO:0007669"/>
    <property type="project" value="TreeGrafter"/>
</dbReference>
<dbReference type="Gene3D" id="1.25.10.10">
    <property type="entry name" value="Leucine-rich Repeat Variant"/>
    <property type="match status" value="1"/>
</dbReference>